<dbReference type="Pfam" id="PF01416">
    <property type="entry name" value="PseudoU_synth_1"/>
    <property type="match status" value="2"/>
</dbReference>
<dbReference type="InterPro" id="IPR020094">
    <property type="entry name" value="TruA/RsuA/RluB/E/F_N"/>
</dbReference>
<feature type="domain" description="Pseudouridine synthase I TruA alpha/beta" evidence="8">
    <location>
        <begin position="146"/>
        <end position="248"/>
    </location>
</feature>
<feature type="binding site" evidence="4 6">
    <location>
        <position position="113"/>
    </location>
    <ligand>
        <name>substrate</name>
    </ligand>
</feature>
<dbReference type="OrthoDB" id="9811823at2"/>
<dbReference type="STRING" id="1514904.SU32_12940"/>
<keyword evidence="3 4" id="KW-0413">Isomerase</keyword>
<evidence type="ECO:0000313" key="10">
    <source>
        <dbReference type="Proteomes" id="UP000038011"/>
    </source>
</evidence>
<comment type="similarity">
    <text evidence="1 4 7">Belongs to the tRNA pseudouridine synthase TruA family.</text>
</comment>
<evidence type="ECO:0000313" key="9">
    <source>
        <dbReference type="EMBL" id="KPB00552.1"/>
    </source>
</evidence>
<dbReference type="PIRSF" id="PIRSF001430">
    <property type="entry name" value="tRNA_psdUrid_synth"/>
    <property type="match status" value="1"/>
</dbReference>
<keyword evidence="2 4" id="KW-0819">tRNA processing</keyword>
<name>A0A0N0E6Y9_9HYPH</name>
<keyword evidence="10" id="KW-1185">Reference proteome</keyword>
<dbReference type="PANTHER" id="PTHR11142:SF0">
    <property type="entry name" value="TRNA PSEUDOURIDINE SYNTHASE-LIKE 1"/>
    <property type="match status" value="1"/>
</dbReference>
<gene>
    <name evidence="4" type="primary">truA</name>
    <name evidence="9" type="ORF">SU32_12940</name>
</gene>
<dbReference type="GO" id="GO:0031119">
    <property type="term" value="P:tRNA pseudouridine synthesis"/>
    <property type="evidence" value="ECO:0007669"/>
    <property type="project" value="UniProtKB-UniRule"/>
</dbReference>
<protein>
    <recommendedName>
        <fullName evidence="4">tRNA pseudouridine synthase A</fullName>
        <ecNumber evidence="4">5.4.99.12</ecNumber>
    </recommendedName>
    <alternativeName>
        <fullName evidence="4">tRNA pseudouridine(38-40) synthase</fullName>
    </alternativeName>
    <alternativeName>
        <fullName evidence="4">tRNA pseudouridylate synthase I</fullName>
    </alternativeName>
    <alternativeName>
        <fullName evidence="4">tRNA-uridine isomerase I</fullName>
    </alternativeName>
</protein>
<evidence type="ECO:0000256" key="1">
    <source>
        <dbReference type="ARBA" id="ARBA00009375"/>
    </source>
</evidence>
<dbReference type="InterPro" id="IPR020103">
    <property type="entry name" value="PsdUridine_synth_cat_dom_sf"/>
</dbReference>
<dbReference type="FunFam" id="3.30.70.580:FF:000001">
    <property type="entry name" value="tRNA pseudouridine synthase A"/>
    <property type="match status" value="1"/>
</dbReference>
<comment type="function">
    <text evidence="4">Formation of pseudouridine at positions 38, 39 and 40 in the anticodon stem and loop of transfer RNAs.</text>
</comment>
<sequence length="248" mass="28031">MPRYKLTVEYDGTPYVGWQRQKNGRGVQTAIEEAIARFCQEDITMQVAGRTDAGVHGLGQVCHADLTKDWPEKTVRDAINSYLLQNGEPVSIMSAEKVTEEFHARFSAKARHYRYRIINQETPVALARNRGWWVRRHLDEKAMHDAAQNLLGTHDFTTFRAAQCQAQSPVKTLDKLDVARQGSDIFFEVYARSFLHNQVRSMVGALKLVGESKWSSDDLVAALEAKDHQRCGALAPSCGLYLTQVDYD</sequence>
<feature type="domain" description="Pseudouridine synthase I TruA alpha/beta" evidence="8">
    <location>
        <begin position="8"/>
        <end position="106"/>
    </location>
</feature>
<dbReference type="CDD" id="cd02570">
    <property type="entry name" value="PseudoU_synth_EcTruA"/>
    <property type="match status" value="1"/>
</dbReference>
<dbReference type="Gene3D" id="3.30.70.660">
    <property type="entry name" value="Pseudouridine synthase I, catalytic domain, C-terminal subdomain"/>
    <property type="match status" value="1"/>
</dbReference>
<evidence type="ECO:0000256" key="5">
    <source>
        <dbReference type="PIRSR" id="PIRSR001430-1"/>
    </source>
</evidence>
<dbReference type="InterPro" id="IPR001406">
    <property type="entry name" value="PsdUridine_synth_TruA"/>
</dbReference>
<proteinExistence type="inferred from homology"/>
<accession>A0A0N0E6Y9</accession>
<dbReference type="Proteomes" id="UP000038011">
    <property type="component" value="Unassembled WGS sequence"/>
</dbReference>
<evidence type="ECO:0000256" key="4">
    <source>
        <dbReference type="HAMAP-Rule" id="MF_00171"/>
    </source>
</evidence>
<evidence type="ECO:0000256" key="3">
    <source>
        <dbReference type="ARBA" id="ARBA00023235"/>
    </source>
</evidence>
<dbReference type="RefSeq" id="WP_053999803.1">
    <property type="nucleotide sequence ID" value="NZ_JXMU01000019.1"/>
</dbReference>
<comment type="catalytic activity">
    <reaction evidence="4 7">
        <text>uridine(38/39/40) in tRNA = pseudouridine(38/39/40) in tRNA</text>
        <dbReference type="Rhea" id="RHEA:22376"/>
        <dbReference type="Rhea" id="RHEA-COMP:10085"/>
        <dbReference type="Rhea" id="RHEA-COMP:10087"/>
        <dbReference type="ChEBI" id="CHEBI:65314"/>
        <dbReference type="ChEBI" id="CHEBI:65315"/>
        <dbReference type="EC" id="5.4.99.12"/>
    </reaction>
</comment>
<dbReference type="PANTHER" id="PTHR11142">
    <property type="entry name" value="PSEUDOURIDYLATE SYNTHASE"/>
    <property type="match status" value="1"/>
</dbReference>
<comment type="caution">
    <text evidence="9">The sequence shown here is derived from an EMBL/GenBank/DDBJ whole genome shotgun (WGS) entry which is preliminary data.</text>
</comment>
<dbReference type="SUPFAM" id="SSF55120">
    <property type="entry name" value="Pseudouridine synthase"/>
    <property type="match status" value="1"/>
</dbReference>
<reference evidence="9 10" key="1">
    <citation type="submission" date="2015-01" db="EMBL/GenBank/DDBJ databases">
        <title>Ahrensia donghaiensis sp. nov., a novel dimethylsulphoniopropionate-cleavage bacterium isolated from seawater and emended descriptions of the genus Ahrensia and Ahrensia kielensis.</title>
        <authorList>
            <person name="Liu J."/>
        </authorList>
    </citation>
    <scope>NUCLEOTIDE SEQUENCE [LARGE SCALE GENOMIC DNA]</scope>
    <source>
        <strain evidence="9 10">LZD062</strain>
    </source>
</reference>
<comment type="caution">
    <text evidence="4">Lacks conserved residue(s) required for the propagation of feature annotation.</text>
</comment>
<feature type="active site" description="Nucleophile" evidence="4 5">
    <location>
        <position position="52"/>
    </location>
</feature>
<evidence type="ECO:0000256" key="6">
    <source>
        <dbReference type="PIRSR" id="PIRSR001430-2"/>
    </source>
</evidence>
<evidence type="ECO:0000259" key="8">
    <source>
        <dbReference type="Pfam" id="PF01416"/>
    </source>
</evidence>
<dbReference type="EC" id="5.4.99.12" evidence="4"/>
<dbReference type="AlphaFoldDB" id="A0A0N0E6Y9"/>
<dbReference type="NCBIfam" id="TIGR00071">
    <property type="entry name" value="hisT_truA"/>
    <property type="match status" value="1"/>
</dbReference>
<dbReference type="InterPro" id="IPR020095">
    <property type="entry name" value="PsdUridine_synth_TruA_C"/>
</dbReference>
<dbReference type="HAMAP" id="MF_00171">
    <property type="entry name" value="TruA"/>
    <property type="match status" value="1"/>
</dbReference>
<dbReference type="GO" id="GO:0160147">
    <property type="term" value="F:tRNA pseudouridine(38-40) synthase activity"/>
    <property type="evidence" value="ECO:0007669"/>
    <property type="project" value="UniProtKB-EC"/>
</dbReference>
<evidence type="ECO:0000256" key="2">
    <source>
        <dbReference type="ARBA" id="ARBA00022694"/>
    </source>
</evidence>
<organism evidence="9 10">
    <name type="scientific">Ahrensia marina</name>
    <dbReference type="NCBI Taxonomy" id="1514904"/>
    <lineage>
        <taxon>Bacteria</taxon>
        <taxon>Pseudomonadati</taxon>
        <taxon>Pseudomonadota</taxon>
        <taxon>Alphaproteobacteria</taxon>
        <taxon>Hyphomicrobiales</taxon>
        <taxon>Ahrensiaceae</taxon>
        <taxon>Ahrensia</taxon>
    </lineage>
</organism>
<dbReference type="PATRIC" id="fig|1514904.3.peg.1443"/>
<dbReference type="InterPro" id="IPR020097">
    <property type="entry name" value="PsdUridine_synth_TruA_a/b_dom"/>
</dbReference>
<dbReference type="GO" id="GO:0003723">
    <property type="term" value="F:RNA binding"/>
    <property type="evidence" value="ECO:0007669"/>
    <property type="project" value="InterPro"/>
</dbReference>
<dbReference type="EMBL" id="JXMU01000019">
    <property type="protein sequence ID" value="KPB00552.1"/>
    <property type="molecule type" value="Genomic_DNA"/>
</dbReference>
<comment type="subunit">
    <text evidence="4">Homodimer.</text>
</comment>
<evidence type="ECO:0000256" key="7">
    <source>
        <dbReference type="RuleBase" id="RU003792"/>
    </source>
</evidence>
<dbReference type="Gene3D" id="3.30.70.580">
    <property type="entry name" value="Pseudouridine synthase I, catalytic domain, N-terminal subdomain"/>
    <property type="match status" value="1"/>
</dbReference>